<evidence type="ECO:0000313" key="12">
    <source>
        <dbReference type="EMBL" id="UNY98293.1"/>
    </source>
</evidence>
<keyword evidence="9" id="KW-0175">Coiled coil</keyword>
<proteinExistence type="predicted"/>
<dbReference type="PANTHER" id="PTHR24421">
    <property type="entry name" value="NITRATE/NITRITE SENSOR PROTEIN NARX-RELATED"/>
    <property type="match status" value="1"/>
</dbReference>
<keyword evidence="7" id="KW-0067">ATP-binding</keyword>
<sequence length="648" mass="75724">MNVPADSVDVWIKSAKKKEYDLPERKAFLDKARIYVENKEDSVAARKLSEIAYQYWKLKDTVAYKELNHKARLWALKNRDTFLLADTHWSDGTIFKQIEVFDSAYFHFNIAYKYFEKLKRDDLAANMLYGMAFAKGRFRDYTGAEVLMFKAITKYKGVKNYKNLYSCYNHLAILQRDIHAYEKALHYHGIALNYLEMLDKKEHNRLIQFSLNNMGLVYRDQGNYQKALSCFNRVLGNVNLEKEESNHYARVLDNRAYCKLLNNDTLEVKNNMHKALGIREHNNNKNGIVLSKLHLTEFYAYAGDTLSARKYASEAQILAREVKNSRDYLKALQLLSELNPRQSGKYFKTYLNYNDSLLNVERNTVNKFTRIDFETDEYIKENERLSEHRKWLIASGVGVLSILSLIYYIRVQRIRNRNLLLEAEQQRTKEEYYQLTIKQQLKLEEEKRNERNRISAELHDGVLSDLYGIRMQLGFLNLKREEEVSKEFEDYLEELQAVENEIRNVSHRLNSDTESVIGDFNSILRSLLDDKSSIGGFKSVLQIEEGLNWEVIDEEIKLNLYRILQELLQNIVKHSKADKVIVAFGLNNEVIRMSVKDNGVGFENHKAKKGIGHKTIKSRVKRISGLSEIKSTLNKGTEVVILIPVKYS</sequence>
<feature type="transmembrane region" description="Helical" evidence="10">
    <location>
        <begin position="391"/>
        <end position="409"/>
    </location>
</feature>
<protein>
    <recommendedName>
        <fullName evidence="2">histidine kinase</fullName>
        <ecNumber evidence="2">2.7.13.3</ecNumber>
    </recommendedName>
</protein>
<keyword evidence="10" id="KW-1133">Transmembrane helix</keyword>
<evidence type="ECO:0000256" key="1">
    <source>
        <dbReference type="ARBA" id="ARBA00000085"/>
    </source>
</evidence>
<dbReference type="SUPFAM" id="SSF48452">
    <property type="entry name" value="TPR-like"/>
    <property type="match status" value="2"/>
</dbReference>
<dbReference type="PROSITE" id="PS50109">
    <property type="entry name" value="HIS_KIN"/>
    <property type="match status" value="1"/>
</dbReference>
<dbReference type="GO" id="GO:0016301">
    <property type="term" value="F:kinase activity"/>
    <property type="evidence" value="ECO:0007669"/>
    <property type="project" value="UniProtKB-KW"/>
</dbReference>
<comment type="catalytic activity">
    <reaction evidence="1">
        <text>ATP + protein L-histidine = ADP + protein N-phospho-L-histidine.</text>
        <dbReference type="EC" id="2.7.13.3"/>
    </reaction>
</comment>
<evidence type="ECO:0000259" key="11">
    <source>
        <dbReference type="PROSITE" id="PS50109"/>
    </source>
</evidence>
<feature type="coiled-coil region" evidence="9">
    <location>
        <begin position="478"/>
        <end position="508"/>
    </location>
</feature>
<dbReference type="Gene3D" id="3.30.565.10">
    <property type="entry name" value="Histidine kinase-like ATPase, C-terminal domain"/>
    <property type="match status" value="1"/>
</dbReference>
<reference evidence="12 13" key="1">
    <citation type="journal article" date="2018" name="Int. J. Syst. Evol. Microbiol.">
        <title>Zhouia spongiae sp. nov., isolated from a marine sponge.</title>
        <authorList>
            <person name="Zhuang L."/>
            <person name="Lin B."/>
            <person name="Qin F."/>
            <person name="Luo L."/>
        </authorList>
    </citation>
    <scope>NUCLEOTIDE SEQUENCE [LARGE SCALE GENOMIC DNA]</scope>
    <source>
        <strain evidence="12 13">HN-Y44</strain>
    </source>
</reference>
<organism evidence="12 13">
    <name type="scientific">Zhouia spongiae</name>
    <dbReference type="NCBI Taxonomy" id="2202721"/>
    <lineage>
        <taxon>Bacteria</taxon>
        <taxon>Pseudomonadati</taxon>
        <taxon>Bacteroidota</taxon>
        <taxon>Flavobacteriia</taxon>
        <taxon>Flavobacteriales</taxon>
        <taxon>Flavobacteriaceae</taxon>
        <taxon>Zhouia</taxon>
    </lineage>
</organism>
<dbReference type="InterPro" id="IPR011712">
    <property type="entry name" value="Sig_transdc_His_kin_sub3_dim/P"/>
</dbReference>
<accession>A0ABY3YL12</accession>
<dbReference type="InterPro" id="IPR003594">
    <property type="entry name" value="HATPase_dom"/>
</dbReference>
<gene>
    <name evidence="12" type="ORF">MQE36_14520</name>
</gene>
<dbReference type="PANTHER" id="PTHR24421:SF10">
    <property type="entry name" value="NITRATE_NITRITE SENSOR PROTEIN NARQ"/>
    <property type="match status" value="1"/>
</dbReference>
<dbReference type="RefSeq" id="WP_242936700.1">
    <property type="nucleotide sequence ID" value="NZ_CP094326.1"/>
</dbReference>
<name>A0ABY3YL12_9FLAO</name>
<evidence type="ECO:0000256" key="5">
    <source>
        <dbReference type="ARBA" id="ARBA00022741"/>
    </source>
</evidence>
<dbReference type="Gene3D" id="1.25.40.10">
    <property type="entry name" value="Tetratricopeptide repeat domain"/>
    <property type="match status" value="2"/>
</dbReference>
<keyword evidence="5" id="KW-0547">Nucleotide-binding</keyword>
<dbReference type="Gene3D" id="1.20.5.1930">
    <property type="match status" value="1"/>
</dbReference>
<keyword evidence="10" id="KW-0472">Membrane</keyword>
<dbReference type="EC" id="2.7.13.3" evidence="2"/>
<keyword evidence="4" id="KW-0808">Transferase</keyword>
<keyword evidence="13" id="KW-1185">Reference proteome</keyword>
<evidence type="ECO:0000256" key="6">
    <source>
        <dbReference type="ARBA" id="ARBA00022777"/>
    </source>
</evidence>
<dbReference type="InterPro" id="IPR050482">
    <property type="entry name" value="Sensor_HK_TwoCompSys"/>
</dbReference>
<keyword evidence="10" id="KW-0812">Transmembrane</keyword>
<evidence type="ECO:0000256" key="3">
    <source>
        <dbReference type="ARBA" id="ARBA00022553"/>
    </source>
</evidence>
<evidence type="ECO:0000256" key="9">
    <source>
        <dbReference type="SAM" id="Coils"/>
    </source>
</evidence>
<evidence type="ECO:0000256" key="7">
    <source>
        <dbReference type="ARBA" id="ARBA00022840"/>
    </source>
</evidence>
<evidence type="ECO:0000256" key="10">
    <source>
        <dbReference type="SAM" id="Phobius"/>
    </source>
</evidence>
<keyword evidence="6 12" id="KW-0418">Kinase</keyword>
<keyword evidence="8" id="KW-0902">Two-component regulatory system</keyword>
<dbReference type="EMBL" id="CP094326">
    <property type="protein sequence ID" value="UNY98293.1"/>
    <property type="molecule type" value="Genomic_DNA"/>
</dbReference>
<dbReference type="InterPro" id="IPR011990">
    <property type="entry name" value="TPR-like_helical_dom_sf"/>
</dbReference>
<dbReference type="InterPro" id="IPR036890">
    <property type="entry name" value="HATPase_C_sf"/>
</dbReference>
<keyword evidence="3" id="KW-0597">Phosphoprotein</keyword>
<evidence type="ECO:0000256" key="2">
    <source>
        <dbReference type="ARBA" id="ARBA00012438"/>
    </source>
</evidence>
<evidence type="ECO:0000256" key="4">
    <source>
        <dbReference type="ARBA" id="ARBA00022679"/>
    </source>
</evidence>
<feature type="domain" description="Histidine kinase" evidence="11">
    <location>
        <begin position="560"/>
        <end position="647"/>
    </location>
</feature>
<dbReference type="Proteomes" id="UP000829476">
    <property type="component" value="Chromosome"/>
</dbReference>
<dbReference type="CDD" id="cd16917">
    <property type="entry name" value="HATPase_UhpB-NarQ-NarX-like"/>
    <property type="match status" value="1"/>
</dbReference>
<evidence type="ECO:0000256" key="8">
    <source>
        <dbReference type="ARBA" id="ARBA00023012"/>
    </source>
</evidence>
<dbReference type="SUPFAM" id="SSF55874">
    <property type="entry name" value="ATPase domain of HSP90 chaperone/DNA topoisomerase II/histidine kinase"/>
    <property type="match status" value="1"/>
</dbReference>
<evidence type="ECO:0000313" key="13">
    <source>
        <dbReference type="Proteomes" id="UP000829476"/>
    </source>
</evidence>
<dbReference type="Pfam" id="PF02518">
    <property type="entry name" value="HATPase_c"/>
    <property type="match status" value="1"/>
</dbReference>
<dbReference type="InterPro" id="IPR005467">
    <property type="entry name" value="His_kinase_dom"/>
</dbReference>
<dbReference type="Pfam" id="PF07730">
    <property type="entry name" value="HisKA_3"/>
    <property type="match status" value="1"/>
</dbReference>